<feature type="chain" id="PRO_5039477173" evidence="2">
    <location>
        <begin position="20"/>
        <end position="334"/>
    </location>
</feature>
<evidence type="ECO:0000256" key="1">
    <source>
        <dbReference type="SAM" id="MobiDB-lite"/>
    </source>
</evidence>
<sequence length="334" mass="36578">MYKKMAALLLAVALLCGCAAQVTVQRIPAELPKAESPAATPTPEPTPTFTEEQKKYGSASLLSEPTVLVSVFLNDAARGLTWDEADRTAAVQQTRMAVDWITAQAESYGVMPDLICDRTEDGSNAALTRSYLVQSAMRGGEDSDESTAFIEEMDALCESLAADSRLAAYGTRHIGFLFYLPISGTSFTMAHYADDGEYFYYEYSCLYRHDAYTDGERESPATYAHEILHLFGAPDLYEGSGDPYVDRALVDYVAETYPDDIMVSTYEDDGTSQFDVITKEISPLTAYCLGLTDTCPELEQFPLLTQVEPGVFRRELTADTSDETADAWPGAVAA</sequence>
<protein>
    <submittedName>
        <fullName evidence="3">Uncharacterized protein</fullName>
    </submittedName>
</protein>
<evidence type="ECO:0000256" key="2">
    <source>
        <dbReference type="SAM" id="SignalP"/>
    </source>
</evidence>
<keyword evidence="2" id="KW-0732">Signal</keyword>
<evidence type="ECO:0000313" key="4">
    <source>
        <dbReference type="Proteomes" id="UP000759273"/>
    </source>
</evidence>
<proteinExistence type="predicted"/>
<evidence type="ECO:0000313" key="3">
    <source>
        <dbReference type="EMBL" id="MBS5331164.1"/>
    </source>
</evidence>
<comment type="caution">
    <text evidence="3">The sequence shown here is derived from an EMBL/GenBank/DDBJ whole genome shotgun (WGS) entry which is preliminary data.</text>
</comment>
<dbReference type="AlphaFoldDB" id="A0A943DA95"/>
<organism evidence="3 4">
    <name type="scientific">Subdoligranulum variabile</name>
    <dbReference type="NCBI Taxonomy" id="214851"/>
    <lineage>
        <taxon>Bacteria</taxon>
        <taxon>Bacillati</taxon>
        <taxon>Bacillota</taxon>
        <taxon>Clostridia</taxon>
        <taxon>Eubacteriales</taxon>
        <taxon>Oscillospiraceae</taxon>
        <taxon>Subdoligranulum</taxon>
    </lineage>
</organism>
<feature type="region of interest" description="Disordered" evidence="1">
    <location>
        <begin position="33"/>
        <end position="52"/>
    </location>
</feature>
<accession>A0A943DA95</accession>
<dbReference type="Proteomes" id="UP000759273">
    <property type="component" value="Unassembled WGS sequence"/>
</dbReference>
<dbReference type="EMBL" id="JAGZGG010000002">
    <property type="protein sequence ID" value="MBS5331164.1"/>
    <property type="molecule type" value="Genomic_DNA"/>
</dbReference>
<name>A0A943DA95_9FIRM</name>
<feature type="signal peptide" evidence="2">
    <location>
        <begin position="1"/>
        <end position="19"/>
    </location>
</feature>
<gene>
    <name evidence="3" type="ORF">KHY36_01370</name>
</gene>
<reference evidence="3" key="1">
    <citation type="submission" date="2021-02" db="EMBL/GenBank/DDBJ databases">
        <title>Infant gut strain persistence is associated with maternal origin, phylogeny, and functional potential including surface adhesion and iron acquisition.</title>
        <authorList>
            <person name="Lou Y.C."/>
        </authorList>
    </citation>
    <scope>NUCLEOTIDE SEQUENCE</scope>
    <source>
        <strain evidence="3">L3_101_000M1_dasL3_101_000M1_concoct_87</strain>
    </source>
</reference>
<dbReference type="PROSITE" id="PS51257">
    <property type="entry name" value="PROKAR_LIPOPROTEIN"/>
    <property type="match status" value="1"/>
</dbReference>